<gene>
    <name evidence="1" type="ORF">SEA_TIMINATOR_51</name>
</gene>
<evidence type="ECO:0000313" key="2">
    <source>
        <dbReference type="Proteomes" id="UP000224213"/>
    </source>
</evidence>
<protein>
    <submittedName>
        <fullName evidence="1">Uncharacterized protein</fullName>
    </submittedName>
</protein>
<organism evidence="1 2">
    <name type="scientific">Arthrobacter phage Timinator</name>
    <dbReference type="NCBI Taxonomy" id="2024006"/>
    <lineage>
        <taxon>Viruses</taxon>
        <taxon>Duplodnaviria</taxon>
        <taxon>Heunggongvirae</taxon>
        <taxon>Uroviricota</taxon>
        <taxon>Caudoviricetes</taxon>
        <taxon>Berryhillviridae</taxon>
        <taxon>Marthavirus</taxon>
        <taxon>Marthavirus barretlemon</taxon>
    </lineage>
</organism>
<name>A0A222Z0L7_9CAUD</name>
<evidence type="ECO:0000313" key="1">
    <source>
        <dbReference type="EMBL" id="ASR78081.1"/>
    </source>
</evidence>
<sequence length="82" mass="9339">MKMSLNIEIKVSKLEEKRAIVHFKGGEGVLLTIDRQSIRRMASAAIARHQDDVIGNSKPWLIEKFEMNQPDALRVVLKLVVK</sequence>
<dbReference type="EMBL" id="MF377441">
    <property type="protein sequence ID" value="ASR78081.1"/>
    <property type="molecule type" value="Genomic_DNA"/>
</dbReference>
<reference evidence="1 2" key="1">
    <citation type="submission" date="2017-06" db="EMBL/GenBank/DDBJ databases">
        <authorList>
            <person name="Adair T.L."/>
            <person name="Chang J.P."/>
            <person name="Chiang A."/>
            <person name="Driver Y.D."/>
            <person name="Guynup T.A."/>
            <person name="Hanson B.S."/>
            <person name="Hastings J.L."/>
            <person name="Heimbuch M.D."/>
            <person name="Heller G.S."/>
            <person name="Kim M.J."/>
            <person name="Kowalski T.M."/>
            <person name="Lucas L."/>
            <person name="Mcmillin K.J."/>
            <person name="Mullen W.G."/>
            <person name="Peckinpah A.G."/>
            <person name="Reyes A."/>
            <person name="Sauser-Rojo S.L."/>
            <person name="Schmidt K.I."/>
            <person name="Scott K.A."/>
            <person name="Tateossian T.S."/>
            <person name="Willenborg H.M."/>
            <person name="Wilson K.M."/>
            <person name="Wong W.C."/>
            <person name="Wyatt K.R."/>
            <person name="Young A."/>
            <person name="Klyczek K."/>
            <person name="Garlena R.A."/>
            <person name="Russell D.A."/>
            <person name="Pope W.H."/>
            <person name="Jacobs-Sera D."/>
            <person name="Hendrix R.W."/>
            <person name="Hatfull G.F."/>
        </authorList>
    </citation>
    <scope>NUCLEOTIDE SEQUENCE [LARGE SCALE GENOMIC DNA]</scope>
</reference>
<proteinExistence type="predicted"/>
<accession>A0A222Z0L7</accession>
<dbReference type="Proteomes" id="UP000224213">
    <property type="component" value="Segment"/>
</dbReference>